<evidence type="ECO:0000259" key="3">
    <source>
        <dbReference type="Pfam" id="PF22725"/>
    </source>
</evidence>
<dbReference type="PANTHER" id="PTHR42840:SF3">
    <property type="entry name" value="BINDING ROSSMANN FOLD OXIDOREDUCTASE, PUTATIVE (AFU_ORTHOLOGUE AFUA_2G10240)-RELATED"/>
    <property type="match status" value="1"/>
</dbReference>
<proteinExistence type="inferred from homology"/>
<dbReference type="SUPFAM" id="SSF55347">
    <property type="entry name" value="Glyceraldehyde-3-phosphate dehydrogenase-like, C-terminal domain"/>
    <property type="match status" value="1"/>
</dbReference>
<organism evidence="4 5">
    <name type="scientific">Aspergillus pseudoustus</name>
    <dbReference type="NCBI Taxonomy" id="1810923"/>
    <lineage>
        <taxon>Eukaryota</taxon>
        <taxon>Fungi</taxon>
        <taxon>Dikarya</taxon>
        <taxon>Ascomycota</taxon>
        <taxon>Pezizomycotina</taxon>
        <taxon>Eurotiomycetes</taxon>
        <taxon>Eurotiomycetidae</taxon>
        <taxon>Eurotiales</taxon>
        <taxon>Aspergillaceae</taxon>
        <taxon>Aspergillus</taxon>
        <taxon>Aspergillus subgen. Nidulantes</taxon>
    </lineage>
</organism>
<dbReference type="PANTHER" id="PTHR42840">
    <property type="entry name" value="NAD(P)-BINDING ROSSMANN-FOLD SUPERFAMILY PROTEIN-RELATED"/>
    <property type="match status" value="1"/>
</dbReference>
<keyword evidence="2" id="KW-0560">Oxidoreductase</keyword>
<dbReference type="InterPro" id="IPR055170">
    <property type="entry name" value="GFO_IDH_MocA-like_dom"/>
</dbReference>
<protein>
    <recommendedName>
        <fullName evidence="3">GFO/IDH/MocA-like oxidoreductase domain-containing protein</fullName>
    </recommendedName>
</protein>
<evidence type="ECO:0000256" key="2">
    <source>
        <dbReference type="ARBA" id="ARBA00023002"/>
    </source>
</evidence>
<dbReference type="EMBL" id="JBFXLU010000099">
    <property type="protein sequence ID" value="KAL2842413.1"/>
    <property type="molecule type" value="Genomic_DNA"/>
</dbReference>
<dbReference type="Gene3D" id="3.30.360.10">
    <property type="entry name" value="Dihydrodipicolinate Reductase, domain 2"/>
    <property type="match status" value="2"/>
</dbReference>
<reference evidence="4 5" key="1">
    <citation type="submission" date="2024-07" db="EMBL/GenBank/DDBJ databases">
        <title>Section-level genome sequencing and comparative genomics of Aspergillus sections Usti and Cavernicolus.</title>
        <authorList>
            <consortium name="Lawrence Berkeley National Laboratory"/>
            <person name="Nybo J.L."/>
            <person name="Vesth T.C."/>
            <person name="Theobald S."/>
            <person name="Frisvad J.C."/>
            <person name="Larsen T.O."/>
            <person name="Kjaerboelling I."/>
            <person name="Rothschild-Mancinelli K."/>
            <person name="Lyhne E.K."/>
            <person name="Kogle M.E."/>
            <person name="Barry K."/>
            <person name="Clum A."/>
            <person name="Na H."/>
            <person name="Ledsgaard L."/>
            <person name="Lin J."/>
            <person name="Lipzen A."/>
            <person name="Kuo A."/>
            <person name="Riley R."/>
            <person name="Mondo S."/>
            <person name="Labutti K."/>
            <person name="Haridas S."/>
            <person name="Pangalinan J."/>
            <person name="Salamov A.A."/>
            <person name="Simmons B.A."/>
            <person name="Magnuson J.K."/>
            <person name="Chen J."/>
            <person name="Drula E."/>
            <person name="Henrissat B."/>
            <person name="Wiebenga A."/>
            <person name="Lubbers R.J."/>
            <person name="Gomes A.C."/>
            <person name="Makela M.R."/>
            <person name="Stajich J."/>
            <person name="Grigoriev I.V."/>
            <person name="Mortensen U.H."/>
            <person name="De Vries R.P."/>
            <person name="Baker S.E."/>
            <person name="Andersen M.R."/>
        </authorList>
    </citation>
    <scope>NUCLEOTIDE SEQUENCE [LARGE SCALE GENOMIC DNA]</scope>
    <source>
        <strain evidence="4 5">CBS 123904</strain>
    </source>
</reference>
<accession>A0ABR4JTY2</accession>
<evidence type="ECO:0000256" key="1">
    <source>
        <dbReference type="ARBA" id="ARBA00010928"/>
    </source>
</evidence>
<sequence>MSRFDYSYREAYQKIQAGAIGRPIVFRANQCQYTDTDPLYYDYLRTCGGSFIDAVIHDIDLSLMFLGEDCTPKACSAHGINAVVEDLAKTGDADNAIGICEYWDGKIAHFYLSRTSGSSGYDNQMLDARGIHIDAIPSWYDRYVPAFVSEAVGWVDAILDGKPMPVPLKSSWKALVIAEALQESLRTGETVKFDRAGQRIRS</sequence>
<evidence type="ECO:0000313" key="4">
    <source>
        <dbReference type="EMBL" id="KAL2842413.1"/>
    </source>
</evidence>
<dbReference type="Pfam" id="PF22725">
    <property type="entry name" value="GFO_IDH_MocA_C3"/>
    <property type="match status" value="1"/>
</dbReference>
<comment type="similarity">
    <text evidence="1">Belongs to the Gfo/Idh/MocA family.</text>
</comment>
<evidence type="ECO:0000313" key="5">
    <source>
        <dbReference type="Proteomes" id="UP001610446"/>
    </source>
</evidence>
<name>A0ABR4JTY2_9EURO</name>
<gene>
    <name evidence="4" type="ORF">BJY01DRAFT_236008</name>
</gene>
<keyword evidence="5" id="KW-1185">Reference proteome</keyword>
<feature type="domain" description="GFO/IDH/MocA-like oxidoreductase" evidence="3">
    <location>
        <begin position="8"/>
        <end position="118"/>
    </location>
</feature>
<comment type="caution">
    <text evidence="4">The sequence shown here is derived from an EMBL/GenBank/DDBJ whole genome shotgun (WGS) entry which is preliminary data.</text>
</comment>
<dbReference type="Proteomes" id="UP001610446">
    <property type="component" value="Unassembled WGS sequence"/>
</dbReference>